<dbReference type="Proteomes" id="UP000243180">
    <property type="component" value="Chromosome"/>
</dbReference>
<sequence>MEGISDIRIAGIDERRPPRIRREPYIDLCFRLTHKAPVDWCQDFTDHMAKEGFPTTIDAKECLYIETWVRLPDEIVGRLQILKKAVADCNARYIAKIEASERDKDGAIDDLAKEAGPQGQLNRIIAGLDFGD</sequence>
<dbReference type="InParanoid" id="A0A1B4XG16"/>
<reference evidence="1 2" key="1">
    <citation type="submission" date="2015-05" db="EMBL/GenBank/DDBJ databases">
        <title>Complete genome sequence of a sulfur-oxidizing gammaproteobacterium strain HA5.</title>
        <authorList>
            <person name="Miura A."/>
            <person name="Kojima H."/>
            <person name="Fukui M."/>
        </authorList>
    </citation>
    <scope>NUCLEOTIDE SEQUENCE [LARGE SCALE GENOMIC DNA]</scope>
    <source>
        <strain evidence="1 2">HA5</strain>
    </source>
</reference>
<name>A0A1B4XG16_9GAMM</name>
<dbReference type="OrthoDB" id="7062897at2"/>
<dbReference type="AlphaFoldDB" id="A0A1B4XG16"/>
<dbReference type="KEGG" id="slim:SCL_1437"/>
<protein>
    <submittedName>
        <fullName evidence="1">Uncharacterized protein</fullName>
    </submittedName>
</protein>
<organism evidence="1 2">
    <name type="scientific">Sulfuricaulis limicola</name>
    <dbReference type="NCBI Taxonomy" id="1620215"/>
    <lineage>
        <taxon>Bacteria</taxon>
        <taxon>Pseudomonadati</taxon>
        <taxon>Pseudomonadota</taxon>
        <taxon>Gammaproteobacteria</taxon>
        <taxon>Acidiferrobacterales</taxon>
        <taxon>Acidiferrobacteraceae</taxon>
        <taxon>Sulfuricaulis</taxon>
    </lineage>
</organism>
<accession>A0A1B4XG16</accession>
<evidence type="ECO:0000313" key="2">
    <source>
        <dbReference type="Proteomes" id="UP000243180"/>
    </source>
</evidence>
<proteinExistence type="predicted"/>
<evidence type="ECO:0000313" key="1">
    <source>
        <dbReference type="EMBL" id="BAV33748.1"/>
    </source>
</evidence>
<dbReference type="EMBL" id="AP014879">
    <property type="protein sequence ID" value="BAV33748.1"/>
    <property type="molecule type" value="Genomic_DNA"/>
</dbReference>
<dbReference type="RefSeq" id="WP_096360569.1">
    <property type="nucleotide sequence ID" value="NZ_AP014879.1"/>
</dbReference>
<gene>
    <name evidence="1" type="ORF">SCL_1437</name>
</gene>
<keyword evidence="2" id="KW-1185">Reference proteome</keyword>